<feature type="region of interest" description="Disordered" evidence="1">
    <location>
        <begin position="1"/>
        <end position="44"/>
    </location>
</feature>
<evidence type="ECO:0000313" key="2">
    <source>
        <dbReference type="EMBL" id="CAD8856982.1"/>
    </source>
</evidence>
<dbReference type="EMBL" id="HBFQ01044242">
    <property type="protein sequence ID" value="CAD8856982.1"/>
    <property type="molecule type" value="Transcribed_RNA"/>
</dbReference>
<sequence length="642" mass="69896">MSSRGRRSSVTVASSVSSRRASRRSSASSKSERKSETSAVVDADESAFGSKQANAVRAIYSEARRTFQNDLHTQQQHLGGDEQIRPATSARARLRSSLFAIHAGTAKVVRAGKVLDVFRSAFAETRAAQALEAACQDLARGPCGEDTLEKLAAAMRQLFPDDSEETKKFLAMAAETAQSCQVLGGKVNSLLRRCECTKESFADFQRMMQDVCSSQRQFLDDMWSREHAVQELALSEVSTLVDPELVMKAADEVFALRSLFLEMRSARDTKAQTIVRPGTAQAQASVPQASDVEVDSREEDTADRALAGSLSMAFCNLACSASQSSLVADPAHTAQSRAVPPESGEVREGRRVSWMLELDAGNSIASSKRGSWMLRHSNSGVEEVILPGGLRPHLVGQERSFGSSSSDPVSSCARACADVVQKPLPRRDSTDMLSDFGASTPSSEASCERVLPRGLSSGRLLVAEGCSASASVPVVFQPEFTECRSASAAWRGVRAKLAMVCLRASKDVRAVPTQERAQEAWGIRNDFVASSSLQTPQHTGTPSSERPQETPQRHRAPRTMFCSRTSLTKRRSHEMKAGGGVTVESVIAMRHRRYCLFHNIPLDDVSKVETARPLPFQPMPKAKTSPGKTWRRLITVDDTRPR</sequence>
<feature type="region of interest" description="Disordered" evidence="1">
    <location>
        <begin position="275"/>
        <end position="300"/>
    </location>
</feature>
<reference evidence="2" key="1">
    <citation type="submission" date="2021-01" db="EMBL/GenBank/DDBJ databases">
        <authorList>
            <person name="Corre E."/>
            <person name="Pelletier E."/>
            <person name="Niang G."/>
            <person name="Scheremetjew M."/>
            <person name="Finn R."/>
            <person name="Kale V."/>
            <person name="Holt S."/>
            <person name="Cochrane G."/>
            <person name="Meng A."/>
            <person name="Brown T."/>
            <person name="Cohen L."/>
        </authorList>
    </citation>
    <scope>NUCLEOTIDE SEQUENCE</scope>
</reference>
<organism evidence="2">
    <name type="scientific">Noctiluca scintillans</name>
    <name type="common">Sea sparkle</name>
    <name type="synonym">Red tide dinoflagellate</name>
    <dbReference type="NCBI Taxonomy" id="2966"/>
    <lineage>
        <taxon>Eukaryota</taxon>
        <taxon>Sar</taxon>
        <taxon>Alveolata</taxon>
        <taxon>Dinophyceae</taxon>
        <taxon>Noctilucales</taxon>
        <taxon>Noctilucaceae</taxon>
        <taxon>Noctiluca</taxon>
    </lineage>
</organism>
<dbReference type="AlphaFoldDB" id="A0A7S1AKA9"/>
<proteinExistence type="predicted"/>
<feature type="region of interest" description="Disordered" evidence="1">
    <location>
        <begin position="532"/>
        <end position="558"/>
    </location>
</feature>
<accession>A0A7S1AKA9</accession>
<protein>
    <submittedName>
        <fullName evidence="2">Uncharacterized protein</fullName>
    </submittedName>
</protein>
<name>A0A7S1AKA9_NOCSC</name>
<gene>
    <name evidence="2" type="ORF">NSCI0253_LOCUS31334</name>
</gene>
<feature type="compositionally biased region" description="Low complexity" evidence="1">
    <location>
        <begin position="8"/>
        <end position="29"/>
    </location>
</feature>
<evidence type="ECO:0000256" key="1">
    <source>
        <dbReference type="SAM" id="MobiDB-lite"/>
    </source>
</evidence>
<feature type="compositionally biased region" description="Polar residues" evidence="1">
    <location>
        <begin position="532"/>
        <end position="545"/>
    </location>
</feature>